<accession>A0A2Z5PF30</accession>
<dbReference type="NCBIfam" id="TIGR00412">
    <property type="entry name" value="redox_disulf_2"/>
    <property type="match status" value="1"/>
</dbReference>
<dbReference type="KEGG" id="mmao:MMOS7_02360"/>
<dbReference type="AlphaFoldDB" id="A0A2Z5PF30"/>
<dbReference type="Proteomes" id="UP000263689">
    <property type="component" value="Chromosome"/>
</dbReference>
<organism evidence="7 8">
    <name type="scientific">Methanococcus maripaludis OS7</name>
    <dbReference type="NCBI Taxonomy" id="637915"/>
    <lineage>
        <taxon>Archaea</taxon>
        <taxon>Methanobacteriati</taxon>
        <taxon>Methanobacteriota</taxon>
        <taxon>Methanomada group</taxon>
        <taxon>Methanococci</taxon>
        <taxon>Methanococcales</taxon>
        <taxon>Methanococcaceae</taxon>
        <taxon>Methanococcus</taxon>
    </lineage>
</organism>
<comment type="similarity">
    <text evidence="1 3">Belongs to the glutaredoxin family.</text>
</comment>
<feature type="active site" description="Nucleophile" evidence="4">
    <location>
        <position position="13"/>
    </location>
</feature>
<evidence type="ECO:0000256" key="1">
    <source>
        <dbReference type="ARBA" id="ARBA00007787"/>
    </source>
</evidence>
<evidence type="ECO:0000256" key="2">
    <source>
        <dbReference type="ARBA" id="ARBA00022982"/>
    </source>
</evidence>
<dbReference type="InterPro" id="IPR012336">
    <property type="entry name" value="Thioredoxin-like_fold"/>
</dbReference>
<name>A0A2Z5PF30_METMI</name>
<dbReference type="Pfam" id="PF13192">
    <property type="entry name" value="Thioredoxin_3"/>
    <property type="match status" value="1"/>
</dbReference>
<keyword evidence="3" id="KW-0813">Transport</keyword>
<dbReference type="SUPFAM" id="SSF52833">
    <property type="entry name" value="Thioredoxin-like"/>
    <property type="match status" value="1"/>
</dbReference>
<comment type="function">
    <text evidence="3">Does not function as a glutathione-disulfide oxidoreductase in the presence of glutathione and glutathione reductase. Has low thioredoxin activity in vitro.</text>
</comment>
<evidence type="ECO:0000256" key="4">
    <source>
        <dbReference type="PIRSR" id="PIRSR037031-50"/>
    </source>
</evidence>
<keyword evidence="5" id="KW-1015">Disulfide bond</keyword>
<dbReference type="InterPro" id="IPR005243">
    <property type="entry name" value="THIRX-like_proc"/>
</dbReference>
<dbReference type="EMBL" id="AP011528">
    <property type="protein sequence ID" value="BAP62322.1"/>
    <property type="molecule type" value="Genomic_DNA"/>
</dbReference>
<feature type="active site" description="Nucleophile" evidence="4">
    <location>
        <position position="10"/>
    </location>
</feature>
<dbReference type="Gene3D" id="3.40.30.10">
    <property type="entry name" value="Glutaredoxin"/>
    <property type="match status" value="1"/>
</dbReference>
<reference evidence="7 8" key="1">
    <citation type="submission" date="2009-06" db="EMBL/GenBank/DDBJ databases">
        <title>Molecular Evidence for Microbiologically Influenced Corrosion from genome of Methanogen.</title>
        <authorList>
            <person name="Ito N."/>
            <person name="Tsurumaru H."/>
            <person name="Shimizu A."/>
            <person name="Harada T."/>
            <person name="Hosoyama A."/>
            <person name="Horikawa H."/>
            <person name="Wakai S."/>
            <person name="Sasaki K."/>
            <person name="Nishijima K."/>
            <person name="Ataku H."/>
            <person name="Yamazaki J."/>
            <person name="Mise M."/>
            <person name="Yamazaki S."/>
            <person name="Tanikawa S."/>
            <person name="Harayama S."/>
            <person name="Fujita N."/>
        </authorList>
    </citation>
    <scope>NUCLEOTIDE SEQUENCE [LARGE SCALE GENOMIC DNA]</scope>
    <source>
        <strain evidence="8">OS7 ( NBRC 103642)</strain>
    </source>
</reference>
<protein>
    <recommendedName>
        <fullName evidence="3">Thioredoxin</fullName>
    </recommendedName>
</protein>
<gene>
    <name evidence="7" type="ORF">MMOS7_02360</name>
</gene>
<keyword evidence="3 5" id="KW-0676">Redox-active center</keyword>
<dbReference type="GeneID" id="10981633"/>
<evidence type="ECO:0000313" key="7">
    <source>
        <dbReference type="EMBL" id="BAP62322.1"/>
    </source>
</evidence>
<dbReference type="PANTHER" id="PTHR36450:SF1">
    <property type="entry name" value="THIOREDOXIN"/>
    <property type="match status" value="1"/>
</dbReference>
<proteinExistence type="inferred from homology"/>
<keyword evidence="2 3" id="KW-0249">Electron transport</keyword>
<dbReference type="InterPro" id="IPR036249">
    <property type="entry name" value="Thioredoxin-like_sf"/>
</dbReference>
<dbReference type="RefSeq" id="WP_013998654.1">
    <property type="nucleotide sequence ID" value="NZ_AP011528.1"/>
</dbReference>
<dbReference type="PIRSF" id="PIRSF037031">
    <property type="entry name" value="Redox_disulphide_2"/>
    <property type="match status" value="1"/>
</dbReference>
<evidence type="ECO:0000313" key="8">
    <source>
        <dbReference type="Proteomes" id="UP000263689"/>
    </source>
</evidence>
<feature type="disulfide bond" description="Redox-active" evidence="5">
    <location>
        <begin position="10"/>
        <end position="13"/>
    </location>
</feature>
<sequence length="77" mass="8500">MKITILGMGCKKCVEVYDNVKKAIEELKIDAEVLKITDAAKIAEYVMSTPGVVVDDEVIFEGKVPSVEEIKNELSKL</sequence>
<evidence type="ECO:0000259" key="6">
    <source>
        <dbReference type="Pfam" id="PF13192"/>
    </source>
</evidence>
<evidence type="ECO:0000256" key="3">
    <source>
        <dbReference type="PIRNR" id="PIRNR037031"/>
    </source>
</evidence>
<evidence type="ECO:0000256" key="5">
    <source>
        <dbReference type="PIRSR" id="PIRSR037031-51"/>
    </source>
</evidence>
<dbReference type="PANTHER" id="PTHR36450">
    <property type="entry name" value="THIOREDOXIN"/>
    <property type="match status" value="1"/>
</dbReference>
<feature type="domain" description="Thioredoxin-like fold" evidence="6">
    <location>
        <begin position="1"/>
        <end position="72"/>
    </location>
</feature>